<proteinExistence type="predicted"/>
<dbReference type="WBParaSite" id="Hba_18033">
    <property type="protein sequence ID" value="Hba_18033"/>
    <property type="gene ID" value="Hba_18033"/>
</dbReference>
<sequence>MQPQCDNKSMLKLGQAIAATLPTTVDDLKAESQFMFHISELQTQLFANHKPDEGKPSPLYMVYVRNRLLNMLANFLSHSSAVHNQHMSEQIVKVLGFDWILSLLSPGVHKGTVFLALRILLILLAHPHLLLKFREGTGSGGWLADADSVVRNRAAVVLGFSVSAHGGSIGSKIDINPELQHCAGFAALEHLMAAHAEKPHVYLAMLSILVGQPVKDLRFCEQFNMDVIWTHVFGLSLTSSVYEAVNSVEFCYDAIIPLFSMIRGAIYCENEDTNAMGMRSETTDRKEVSTPDLVCTKESGQMLYSIVENGATRRSQIVILTALIHAVFINISYMCIRVVDALWNGLIVDDPLRLLNSLYHIYSVANRKEYKTVNVSNLTSSIMRCVLFILSRPIDAVQVQMWVLDTLSSIISKRYIYLSSNEPWFFSSLTHLIFMLSVTPDILERNNAPLERASAQVAICASRVWTDVILAKKTLLEETFKKTTVSELNAARALLAHSAGVHWHQFVDSQLHANNSYQTTTKDLQQQISSVGHNFLFFMALPLF</sequence>
<dbReference type="Proteomes" id="UP000095283">
    <property type="component" value="Unplaced"/>
</dbReference>
<dbReference type="InterPro" id="IPR051944">
    <property type="entry name" value="BEACH_domain_protein"/>
</dbReference>
<protein>
    <submittedName>
        <fullName evidence="3">Non-specific serine/threonine protein kinase</fullName>
    </submittedName>
</protein>
<accession>A0A1I7XL43</accession>
<organism evidence="2 3">
    <name type="scientific">Heterorhabditis bacteriophora</name>
    <name type="common">Entomopathogenic nematode worm</name>
    <dbReference type="NCBI Taxonomy" id="37862"/>
    <lineage>
        <taxon>Eukaryota</taxon>
        <taxon>Metazoa</taxon>
        <taxon>Ecdysozoa</taxon>
        <taxon>Nematoda</taxon>
        <taxon>Chromadorea</taxon>
        <taxon>Rhabditida</taxon>
        <taxon>Rhabditina</taxon>
        <taxon>Rhabditomorpha</taxon>
        <taxon>Strongyloidea</taxon>
        <taxon>Heterorhabditidae</taxon>
        <taxon>Heterorhabditis</taxon>
    </lineage>
</organism>
<reference evidence="3" key="1">
    <citation type="submission" date="2016-11" db="UniProtKB">
        <authorList>
            <consortium name="WormBaseParasite"/>
        </authorList>
    </citation>
    <scope>IDENTIFICATION</scope>
</reference>
<evidence type="ECO:0000256" key="1">
    <source>
        <dbReference type="ARBA" id="ARBA00022574"/>
    </source>
</evidence>
<dbReference type="PANTHER" id="PTHR46108:SF4">
    <property type="entry name" value="BLUE CHEESE"/>
    <property type="match status" value="1"/>
</dbReference>
<keyword evidence="1" id="KW-0853">WD repeat</keyword>
<dbReference type="AlphaFoldDB" id="A0A1I7XL43"/>
<keyword evidence="2" id="KW-1185">Reference proteome</keyword>
<name>A0A1I7XL43_HETBA</name>
<evidence type="ECO:0000313" key="2">
    <source>
        <dbReference type="Proteomes" id="UP000095283"/>
    </source>
</evidence>
<dbReference type="PANTHER" id="PTHR46108">
    <property type="entry name" value="BLUE CHEESE"/>
    <property type="match status" value="1"/>
</dbReference>
<evidence type="ECO:0000313" key="3">
    <source>
        <dbReference type="WBParaSite" id="Hba_18033"/>
    </source>
</evidence>